<proteinExistence type="predicted"/>
<dbReference type="Proteomes" id="UP000191518">
    <property type="component" value="Unassembled WGS sequence"/>
</dbReference>
<protein>
    <submittedName>
        <fullName evidence="2">Uncharacterized protein</fullName>
    </submittedName>
</protein>
<organism evidence="2 3">
    <name type="scientific">Penicillium vulpinum</name>
    <dbReference type="NCBI Taxonomy" id="29845"/>
    <lineage>
        <taxon>Eukaryota</taxon>
        <taxon>Fungi</taxon>
        <taxon>Dikarya</taxon>
        <taxon>Ascomycota</taxon>
        <taxon>Pezizomycotina</taxon>
        <taxon>Eurotiomycetes</taxon>
        <taxon>Eurotiomycetidae</taxon>
        <taxon>Eurotiales</taxon>
        <taxon>Aspergillaceae</taxon>
        <taxon>Penicillium</taxon>
    </lineage>
</organism>
<name>A0A1V6RET8_9EURO</name>
<sequence length="83" mass="9451">MASLTGHCWAYTPAANTVVAALGLILFALLLVVIYWRSRRGRRHTADFTITEGNMINIPTWTISYGLDVKQPYRRESYAFEDV</sequence>
<evidence type="ECO:0000313" key="2">
    <source>
        <dbReference type="EMBL" id="OQE00070.1"/>
    </source>
</evidence>
<keyword evidence="3" id="KW-1185">Reference proteome</keyword>
<gene>
    <name evidence="2" type="ORF">PENVUL_c059G03725</name>
</gene>
<evidence type="ECO:0000256" key="1">
    <source>
        <dbReference type="SAM" id="Phobius"/>
    </source>
</evidence>
<dbReference type="AlphaFoldDB" id="A0A1V6RET8"/>
<dbReference type="EMBL" id="MDYP01000059">
    <property type="protein sequence ID" value="OQE00070.1"/>
    <property type="molecule type" value="Genomic_DNA"/>
</dbReference>
<keyword evidence="1" id="KW-1133">Transmembrane helix</keyword>
<keyword evidence="1" id="KW-0472">Membrane</keyword>
<reference evidence="3" key="1">
    <citation type="journal article" date="2017" name="Nat. Microbiol.">
        <title>Global analysis of biosynthetic gene clusters reveals vast potential of secondary metabolite production in Penicillium species.</title>
        <authorList>
            <person name="Nielsen J.C."/>
            <person name="Grijseels S."/>
            <person name="Prigent S."/>
            <person name="Ji B."/>
            <person name="Dainat J."/>
            <person name="Nielsen K.F."/>
            <person name="Frisvad J.C."/>
            <person name="Workman M."/>
            <person name="Nielsen J."/>
        </authorList>
    </citation>
    <scope>NUCLEOTIDE SEQUENCE [LARGE SCALE GENOMIC DNA]</scope>
    <source>
        <strain evidence="3">IBT 29486</strain>
    </source>
</reference>
<accession>A0A1V6RET8</accession>
<keyword evidence="1" id="KW-0812">Transmembrane</keyword>
<evidence type="ECO:0000313" key="3">
    <source>
        <dbReference type="Proteomes" id="UP000191518"/>
    </source>
</evidence>
<feature type="transmembrane region" description="Helical" evidence="1">
    <location>
        <begin position="14"/>
        <end position="36"/>
    </location>
</feature>
<comment type="caution">
    <text evidence="2">The sequence shown here is derived from an EMBL/GenBank/DDBJ whole genome shotgun (WGS) entry which is preliminary data.</text>
</comment>